<name>A0ABU6FPF7_9PROT</name>
<organism evidence="2 3">
    <name type="scientific">Acidithiobacillus ferriphilus</name>
    <dbReference type="NCBI Taxonomy" id="1689834"/>
    <lineage>
        <taxon>Bacteria</taxon>
        <taxon>Pseudomonadati</taxon>
        <taxon>Pseudomonadota</taxon>
        <taxon>Acidithiobacillia</taxon>
        <taxon>Acidithiobacillales</taxon>
        <taxon>Acidithiobacillaceae</taxon>
        <taxon>Acidithiobacillus</taxon>
    </lineage>
</organism>
<dbReference type="EMBL" id="JAQGFR010000097">
    <property type="protein sequence ID" value="MEB8513159.1"/>
    <property type="molecule type" value="Genomic_DNA"/>
</dbReference>
<evidence type="ECO:0000259" key="1">
    <source>
        <dbReference type="Pfam" id="PF01844"/>
    </source>
</evidence>
<protein>
    <submittedName>
        <fullName evidence="2">HNH endonuclease</fullName>
    </submittedName>
</protein>
<evidence type="ECO:0000313" key="3">
    <source>
        <dbReference type="Proteomes" id="UP001308776"/>
    </source>
</evidence>
<gene>
    <name evidence="2" type="ORF">OW717_03785</name>
</gene>
<keyword evidence="2" id="KW-0540">Nuclease</keyword>
<dbReference type="CDD" id="cd00085">
    <property type="entry name" value="HNHc"/>
    <property type="match status" value="1"/>
</dbReference>
<dbReference type="RefSeq" id="WP_081257999.1">
    <property type="nucleotide sequence ID" value="NZ_CP195642.1"/>
</dbReference>
<accession>A0ABU6FPF7</accession>
<dbReference type="InterPro" id="IPR003615">
    <property type="entry name" value="HNH_nuc"/>
</dbReference>
<keyword evidence="2" id="KW-0378">Hydrolase</keyword>
<dbReference type="Pfam" id="PF01844">
    <property type="entry name" value="HNH"/>
    <property type="match status" value="1"/>
</dbReference>
<reference evidence="2 3" key="1">
    <citation type="submission" date="2022-11" db="EMBL/GenBank/DDBJ databases">
        <title>Comparative genomics analysis of Acidithiobacillus ferriphilus.</title>
        <authorList>
            <person name="Ma L."/>
        </authorList>
    </citation>
    <scope>NUCLEOTIDE SEQUENCE [LARGE SCALE GENOMIC DNA]</scope>
    <source>
        <strain evidence="2 3">DY15</strain>
    </source>
</reference>
<dbReference type="InterPro" id="IPR002711">
    <property type="entry name" value="HNH"/>
</dbReference>
<comment type="caution">
    <text evidence="2">The sequence shown here is derived from an EMBL/GenBank/DDBJ whole genome shotgun (WGS) entry which is preliminary data.</text>
</comment>
<proteinExistence type="predicted"/>
<evidence type="ECO:0000313" key="2">
    <source>
        <dbReference type="EMBL" id="MEB8513159.1"/>
    </source>
</evidence>
<keyword evidence="3" id="KW-1185">Reference proteome</keyword>
<feature type="domain" description="HNH" evidence="1">
    <location>
        <begin position="181"/>
        <end position="236"/>
    </location>
</feature>
<dbReference type="GO" id="GO:0004519">
    <property type="term" value="F:endonuclease activity"/>
    <property type="evidence" value="ECO:0007669"/>
    <property type="project" value="UniProtKB-KW"/>
</dbReference>
<keyword evidence="2" id="KW-0255">Endonuclease</keyword>
<sequence length="267" mass="30156">MKIPNDSIAEVYAAAADVYRGRISKDDAVERLVRDFPLNPTSVSHMITNLDGMLKGKTPKRAMNVFTWKYFLSHILEDFGQDVFETALRSFEQHVDYHETSKAKPSTDHSMRDLLARFRKDFAIVEPTDSAGEATDTIYPDDIEDPASVLVEGALQRITVNRYERDPVARQKCIEHYGAACIVCGFDFEKRYGAIGAGFIHVHHLVDISSIGGRYQVDPVRDLRPVCPNCHAMLHQERPTMSIESLKQHMAINMSGDREMIADVNEV</sequence>
<dbReference type="Proteomes" id="UP001308776">
    <property type="component" value="Unassembled WGS sequence"/>
</dbReference>